<evidence type="ECO:0000256" key="1">
    <source>
        <dbReference type="SAM" id="Phobius"/>
    </source>
</evidence>
<sequence length="113" mass="12782">MIMHLVVYLCINDHLVDSHVKDHEVANPQVVAIEILASYSRYHVLGNLDTNNKKYMMKPKTGLGPKLVGFMGTSHDIINSIGVRFYKSSYAITEHDLFCYFMLLCIAFALGVM</sequence>
<protein>
    <submittedName>
        <fullName evidence="2">Uncharacterized protein</fullName>
    </submittedName>
</protein>
<dbReference type="AlphaFoldDB" id="A0A8S9NRF5"/>
<dbReference type="EMBL" id="QGKX02001521">
    <property type="protein sequence ID" value="KAF3506109.1"/>
    <property type="molecule type" value="Genomic_DNA"/>
</dbReference>
<evidence type="ECO:0000313" key="2">
    <source>
        <dbReference type="EMBL" id="KAF3506109.1"/>
    </source>
</evidence>
<dbReference type="SUPFAM" id="SSF51101">
    <property type="entry name" value="Mannose-binding lectins"/>
    <property type="match status" value="1"/>
</dbReference>
<name>A0A8S9NRF5_BRACR</name>
<gene>
    <name evidence="2" type="ORF">F2Q69_00008027</name>
</gene>
<keyword evidence="1" id="KW-0472">Membrane</keyword>
<accession>A0A8S9NRF5</accession>
<organism evidence="2 3">
    <name type="scientific">Brassica cretica</name>
    <name type="common">Mustard</name>
    <dbReference type="NCBI Taxonomy" id="69181"/>
    <lineage>
        <taxon>Eukaryota</taxon>
        <taxon>Viridiplantae</taxon>
        <taxon>Streptophyta</taxon>
        <taxon>Embryophyta</taxon>
        <taxon>Tracheophyta</taxon>
        <taxon>Spermatophyta</taxon>
        <taxon>Magnoliopsida</taxon>
        <taxon>eudicotyledons</taxon>
        <taxon>Gunneridae</taxon>
        <taxon>Pentapetalae</taxon>
        <taxon>rosids</taxon>
        <taxon>malvids</taxon>
        <taxon>Brassicales</taxon>
        <taxon>Brassicaceae</taxon>
        <taxon>Brassiceae</taxon>
        <taxon>Brassica</taxon>
    </lineage>
</organism>
<dbReference type="InterPro" id="IPR036404">
    <property type="entry name" value="Jacalin-like_lectin_dom_sf"/>
</dbReference>
<keyword evidence="1" id="KW-0812">Transmembrane</keyword>
<proteinExistence type="predicted"/>
<dbReference type="Proteomes" id="UP000712600">
    <property type="component" value="Unassembled WGS sequence"/>
</dbReference>
<reference evidence="2" key="1">
    <citation type="submission" date="2019-12" db="EMBL/GenBank/DDBJ databases">
        <title>Genome sequencing and annotation of Brassica cretica.</title>
        <authorList>
            <person name="Studholme D.J."/>
            <person name="Sarris P."/>
        </authorList>
    </citation>
    <scope>NUCLEOTIDE SEQUENCE</scope>
    <source>
        <strain evidence="2">PFS-109/04</strain>
        <tissue evidence="2">Leaf</tissue>
    </source>
</reference>
<keyword evidence="1" id="KW-1133">Transmembrane helix</keyword>
<evidence type="ECO:0000313" key="3">
    <source>
        <dbReference type="Proteomes" id="UP000712600"/>
    </source>
</evidence>
<comment type="caution">
    <text evidence="2">The sequence shown here is derived from an EMBL/GenBank/DDBJ whole genome shotgun (WGS) entry which is preliminary data.</text>
</comment>
<feature type="transmembrane region" description="Helical" evidence="1">
    <location>
        <begin position="97"/>
        <end position="112"/>
    </location>
</feature>